<dbReference type="Proteomes" id="UP000000552">
    <property type="component" value="Chromosome"/>
</dbReference>
<dbReference type="InterPro" id="IPR025586">
    <property type="entry name" value="PcfJ"/>
</dbReference>
<name>Q98KK3_RHILO</name>
<dbReference type="EMBL" id="BA000012">
    <property type="protein sequence ID" value="BAB48811.1"/>
    <property type="molecule type" value="Genomic_DNA"/>
</dbReference>
<sequence>MRLTGFQSGKTAMARSMIQRRQDAERQRIEAYQASLRRVCAMPRPAPDFERALDEVRRGHAGVAIRDRALWRPKLKTRDPARLRLAAARYLYARYPVSAALEAIWLDRSGLDGQEIALRLAWYVVVAGGGSLYKAGANAWLSRKEVHCFLNLSGDFTFDEAFWFAIARSYTEDCGLAARLARTKIARTPRGDLAFWREVVRFFCGQPTSKEEIDDLSDYIAAMHRRDKAYSLKGRTLASLNRQMSDWHRDLAAIERIEAMRRRAAARAQPAAGAPAQNNAWAGSRLQDWEWHPPPKEARAHGEWFSVRQLKTAEDLVAESRAMHHCVSSYATKCIGGYASIWTLRRKALGKIECLLTIELDPQHRAVQVRGFGNRLATPDERKILERWAKARGVMLRD</sequence>
<gene>
    <name evidence="1" type="ordered locus">mll1436</name>
</gene>
<evidence type="ECO:0000313" key="2">
    <source>
        <dbReference type="Proteomes" id="UP000000552"/>
    </source>
</evidence>
<organism evidence="1 2">
    <name type="scientific">Mesorhizobium japonicum (strain LMG 29417 / CECT 9101 / MAFF 303099)</name>
    <name type="common">Mesorhizobium loti (strain MAFF 303099)</name>
    <dbReference type="NCBI Taxonomy" id="266835"/>
    <lineage>
        <taxon>Bacteria</taxon>
        <taxon>Pseudomonadati</taxon>
        <taxon>Pseudomonadota</taxon>
        <taxon>Alphaproteobacteria</taxon>
        <taxon>Hyphomicrobiales</taxon>
        <taxon>Phyllobacteriaceae</taxon>
        <taxon>Mesorhizobium</taxon>
    </lineage>
</organism>
<dbReference type="AlphaFoldDB" id="Q98KK3"/>
<dbReference type="eggNOG" id="ENOG5032F5G">
    <property type="taxonomic scope" value="Bacteria"/>
</dbReference>
<dbReference type="KEGG" id="mlo:mll1436"/>
<reference evidence="1 2" key="1">
    <citation type="journal article" date="2000" name="DNA Res.">
        <title>Complete genome structure of the nitrogen-fixing symbiotic bacterium Mesorhizobium loti.</title>
        <authorList>
            <person name="Kaneko T."/>
            <person name="Nakamura Y."/>
            <person name="Sato S."/>
            <person name="Asamizu E."/>
            <person name="Kato T."/>
            <person name="Sasamoto S."/>
            <person name="Watanabe A."/>
            <person name="Idesawa K."/>
            <person name="Ishikawa A."/>
            <person name="Kawashima K."/>
            <person name="Kimura T."/>
            <person name="Kishida Y."/>
            <person name="Kiyokawa C."/>
            <person name="Kohara M."/>
            <person name="Matsumoto M."/>
            <person name="Matsuno A."/>
            <person name="Mochizuki Y."/>
            <person name="Nakayama S."/>
            <person name="Nakazaki N."/>
            <person name="Shimpo S."/>
            <person name="Sugimoto M."/>
            <person name="Takeuchi C."/>
            <person name="Yamada M."/>
            <person name="Tabata S."/>
        </authorList>
    </citation>
    <scope>NUCLEOTIDE SEQUENCE [LARGE SCALE GENOMIC DNA]</scope>
    <source>
        <strain evidence="2">LMG 29417 / CECT 9101 / MAFF 303099</strain>
    </source>
</reference>
<dbReference type="HOGENOM" id="CLU_692370_0_0_5"/>
<protein>
    <submittedName>
        <fullName evidence="1">Mll1436 protein</fullName>
    </submittedName>
</protein>
<evidence type="ECO:0000313" key="1">
    <source>
        <dbReference type="EMBL" id="BAB48811.1"/>
    </source>
</evidence>
<accession>Q98KK3</accession>
<dbReference type="Pfam" id="PF14284">
    <property type="entry name" value="PcfJ"/>
    <property type="match status" value="1"/>
</dbReference>
<proteinExistence type="predicted"/>